<organism evidence="3 4">
    <name type="scientific">Mesorhizobium plurifarium</name>
    <dbReference type="NCBI Taxonomy" id="69974"/>
    <lineage>
        <taxon>Bacteria</taxon>
        <taxon>Pseudomonadati</taxon>
        <taxon>Pseudomonadota</taxon>
        <taxon>Alphaproteobacteria</taxon>
        <taxon>Hyphomicrobiales</taxon>
        <taxon>Phyllobacteriaceae</taxon>
        <taxon>Mesorhizobium</taxon>
    </lineage>
</organism>
<evidence type="ECO:0000313" key="4">
    <source>
        <dbReference type="Proteomes" id="UP000045285"/>
    </source>
</evidence>
<dbReference type="FunFam" id="3.20.20.100:FF:000004">
    <property type="entry name" value="Oxidoreductase, aldo/keto reductase"/>
    <property type="match status" value="1"/>
</dbReference>
<dbReference type="Pfam" id="PF00248">
    <property type="entry name" value="Aldo_ket_red"/>
    <property type="match status" value="1"/>
</dbReference>
<accession>A0A090DLB3</accession>
<dbReference type="GO" id="GO:0005829">
    <property type="term" value="C:cytosol"/>
    <property type="evidence" value="ECO:0007669"/>
    <property type="project" value="TreeGrafter"/>
</dbReference>
<dbReference type="CDD" id="cd19091">
    <property type="entry name" value="AKR_PsAKR"/>
    <property type="match status" value="1"/>
</dbReference>
<dbReference type="GO" id="GO:0016491">
    <property type="term" value="F:oxidoreductase activity"/>
    <property type="evidence" value="ECO:0007669"/>
    <property type="project" value="UniProtKB-KW"/>
</dbReference>
<dbReference type="STRING" id="69974.MPLDJ20_140385"/>
<dbReference type="PRINTS" id="PR00069">
    <property type="entry name" value="ALDKETRDTASE"/>
</dbReference>
<dbReference type="InterPro" id="IPR036812">
    <property type="entry name" value="NAD(P)_OxRdtase_dom_sf"/>
</dbReference>
<dbReference type="Proteomes" id="UP000045285">
    <property type="component" value="Unassembled WGS sequence"/>
</dbReference>
<dbReference type="EMBL" id="CCMZ01000016">
    <property type="protein sequence ID" value="CDX17026.1"/>
    <property type="molecule type" value="Genomic_DNA"/>
</dbReference>
<keyword evidence="1 3" id="KW-0560">Oxidoreductase</keyword>
<feature type="domain" description="NADP-dependent oxidoreductase" evidence="2">
    <location>
        <begin position="16"/>
        <end position="316"/>
    </location>
</feature>
<evidence type="ECO:0000259" key="2">
    <source>
        <dbReference type="Pfam" id="PF00248"/>
    </source>
</evidence>
<dbReference type="InterPro" id="IPR050523">
    <property type="entry name" value="AKR_Detox_Biosynth"/>
</dbReference>
<dbReference type="PANTHER" id="PTHR43364:SF18">
    <property type="entry name" value="OXIDOREDUCTASE"/>
    <property type="match status" value="1"/>
</dbReference>
<dbReference type="SUPFAM" id="SSF51430">
    <property type="entry name" value="NAD(P)-linked oxidoreductase"/>
    <property type="match status" value="1"/>
</dbReference>
<dbReference type="EC" id="1.-.-.-" evidence="3"/>
<keyword evidence="4" id="KW-1185">Reference proteome</keyword>
<dbReference type="PANTHER" id="PTHR43364">
    <property type="entry name" value="NADH-SPECIFIC METHYLGLYOXAL REDUCTASE-RELATED"/>
    <property type="match status" value="1"/>
</dbReference>
<proteinExistence type="predicted"/>
<dbReference type="AlphaFoldDB" id="A0A090DLB3"/>
<evidence type="ECO:0000313" key="3">
    <source>
        <dbReference type="EMBL" id="CDX17026.1"/>
    </source>
</evidence>
<gene>
    <name evidence="3" type="primary">yrpG</name>
    <name evidence="3" type="ORF">MPL3356_230016</name>
</gene>
<dbReference type="InterPro" id="IPR020471">
    <property type="entry name" value="AKR"/>
</dbReference>
<dbReference type="Gene3D" id="3.20.20.100">
    <property type="entry name" value="NADP-dependent oxidoreductase domain"/>
    <property type="match status" value="1"/>
</dbReference>
<dbReference type="InterPro" id="IPR023210">
    <property type="entry name" value="NADP_OxRdtase_dom"/>
</dbReference>
<protein>
    <submittedName>
        <fullName evidence="3">Uncharacterized oxidoreductase YrpG</fullName>
        <ecNumber evidence="3">1.-.-.-</ecNumber>
    </submittedName>
</protein>
<evidence type="ECO:0000256" key="1">
    <source>
        <dbReference type="ARBA" id="ARBA00023002"/>
    </source>
</evidence>
<sequence length="347" mass="38041">MEYRTLGRSGLKVSTLTLGTMTFGGAGPFAAVGNSDLAEAKRIIDTCIDAGINLIDTANVYSNGLSEEIIGEALGGKRKNDVLIASKARMRIGSGPNDEGLSRHHLIRECEKSLKRLRTDVIDVYFVHQWDGLTPVEETIAALDTLVNQGKIRYIGCSNWSGWQVMKALAVSDSGHQARFVTQQIHYTLEAREAEYELLPISVDQGLGVLAWSPLAGGLLSGKYHRDSPTARQLGGWKEPPIRDEDRLWRIVDVLNEIGNARGVSGAQVALAWLLGRPAVSSLVIGARNEAQLKDNLAAASLSLSEEERQRLDAVSRLPVLYPYWHQQFTARDRFGPADKVLDRSAI</sequence>
<reference evidence="4" key="1">
    <citation type="submission" date="2014-08" db="EMBL/GenBank/DDBJ databases">
        <authorList>
            <person name="Moulin L."/>
        </authorList>
    </citation>
    <scope>NUCLEOTIDE SEQUENCE [LARGE SCALE GENOMIC DNA]</scope>
</reference>
<name>A0A090DLB3_MESPL</name>